<dbReference type="PRINTS" id="PR00344">
    <property type="entry name" value="BCTRLSENSOR"/>
</dbReference>
<dbReference type="SUPFAM" id="SSF55874">
    <property type="entry name" value="ATPase domain of HSP90 chaperone/DNA topoisomerase II/histidine kinase"/>
    <property type="match status" value="1"/>
</dbReference>
<dbReference type="RefSeq" id="WP_133432862.1">
    <property type="nucleotide sequence ID" value="NZ_SCWA01000065.1"/>
</dbReference>
<accession>A0A4R6BAG3</accession>
<evidence type="ECO:0000256" key="2">
    <source>
        <dbReference type="ARBA" id="ARBA00012438"/>
    </source>
</evidence>
<keyword evidence="5" id="KW-0808">Transferase</keyword>
<feature type="non-terminal residue" evidence="5">
    <location>
        <position position="1"/>
    </location>
</feature>
<dbReference type="InterPro" id="IPR004358">
    <property type="entry name" value="Sig_transdc_His_kin-like_C"/>
</dbReference>
<protein>
    <recommendedName>
        <fullName evidence="2">histidine kinase</fullName>
        <ecNumber evidence="2">2.7.13.3</ecNumber>
    </recommendedName>
</protein>
<reference evidence="5 6" key="1">
    <citation type="submission" date="2019-01" db="EMBL/GenBank/DDBJ databases">
        <title>Draft genome sequences of the type strains of six Macrococcus species.</title>
        <authorList>
            <person name="Mazhar S."/>
            <person name="Altermann E."/>
            <person name="Hill C."/>
            <person name="Mcauliffe O."/>
        </authorList>
    </citation>
    <scope>NUCLEOTIDE SEQUENCE [LARGE SCALE GENOMIC DNA]</scope>
    <source>
        <strain evidence="5 6">CCM4811</strain>
    </source>
</reference>
<evidence type="ECO:0000256" key="1">
    <source>
        <dbReference type="ARBA" id="ARBA00000085"/>
    </source>
</evidence>
<evidence type="ECO:0000313" key="6">
    <source>
        <dbReference type="Proteomes" id="UP000295310"/>
    </source>
</evidence>
<gene>
    <name evidence="5" type="ORF">ERX27_11240</name>
</gene>
<comment type="catalytic activity">
    <reaction evidence="1">
        <text>ATP + protein L-histidine = ADP + protein N-phospho-L-histidine.</text>
        <dbReference type="EC" id="2.7.13.3"/>
    </reaction>
</comment>
<proteinExistence type="predicted"/>
<dbReference type="Gene3D" id="3.30.565.10">
    <property type="entry name" value="Histidine kinase-like ATPase, C-terminal domain"/>
    <property type="match status" value="1"/>
</dbReference>
<evidence type="ECO:0000313" key="5">
    <source>
        <dbReference type="EMBL" id="TDL93285.1"/>
    </source>
</evidence>
<dbReference type="EMBL" id="SCWA01000065">
    <property type="protein sequence ID" value="TDL93285.1"/>
    <property type="molecule type" value="Genomic_DNA"/>
</dbReference>
<name>A0A4R6BAG3_9STAP</name>
<dbReference type="AlphaFoldDB" id="A0A4R6BAG3"/>
<feature type="domain" description="Histidine kinase/HSP90-like ATPase" evidence="4">
    <location>
        <begin position="3"/>
        <end position="40"/>
    </location>
</feature>
<dbReference type="GO" id="GO:0004673">
    <property type="term" value="F:protein histidine kinase activity"/>
    <property type="evidence" value="ECO:0007669"/>
    <property type="project" value="UniProtKB-EC"/>
</dbReference>
<evidence type="ECO:0000256" key="3">
    <source>
        <dbReference type="ARBA" id="ARBA00023012"/>
    </source>
</evidence>
<keyword evidence="6" id="KW-1185">Reference proteome</keyword>
<organism evidence="5 6">
    <name type="scientific">Macrococcus brunensis</name>
    <dbReference type="NCBI Taxonomy" id="198483"/>
    <lineage>
        <taxon>Bacteria</taxon>
        <taxon>Bacillati</taxon>
        <taxon>Bacillota</taxon>
        <taxon>Bacilli</taxon>
        <taxon>Bacillales</taxon>
        <taxon>Staphylococcaceae</taxon>
        <taxon>Macrococcus</taxon>
    </lineage>
</organism>
<dbReference type="Proteomes" id="UP000295310">
    <property type="component" value="Unassembled WGS sequence"/>
</dbReference>
<evidence type="ECO:0000259" key="4">
    <source>
        <dbReference type="Pfam" id="PF02518"/>
    </source>
</evidence>
<keyword evidence="3" id="KW-0902">Two-component regulatory system</keyword>
<dbReference type="OrthoDB" id="9792991at2"/>
<dbReference type="EC" id="2.7.13.3" evidence="2"/>
<dbReference type="InterPro" id="IPR003594">
    <property type="entry name" value="HATPase_dom"/>
</dbReference>
<sequence length="43" mass="4704">DNSNGLGLAITKSIIELHHGTIQFTQSNEYVTTFTITLPNNSL</sequence>
<dbReference type="Pfam" id="PF02518">
    <property type="entry name" value="HATPase_c"/>
    <property type="match status" value="1"/>
</dbReference>
<dbReference type="InterPro" id="IPR036890">
    <property type="entry name" value="HATPase_C_sf"/>
</dbReference>
<keyword evidence="5" id="KW-0418">Kinase</keyword>
<dbReference type="GO" id="GO:0000160">
    <property type="term" value="P:phosphorelay signal transduction system"/>
    <property type="evidence" value="ECO:0007669"/>
    <property type="project" value="UniProtKB-KW"/>
</dbReference>
<comment type="caution">
    <text evidence="5">The sequence shown here is derived from an EMBL/GenBank/DDBJ whole genome shotgun (WGS) entry which is preliminary data.</text>
</comment>